<dbReference type="GO" id="GO:0016787">
    <property type="term" value="F:hydrolase activity"/>
    <property type="evidence" value="ECO:0007669"/>
    <property type="project" value="InterPro"/>
</dbReference>
<comment type="caution">
    <text evidence="2">The sequence shown here is derived from an EMBL/GenBank/DDBJ whole genome shotgun (WGS) entry which is preliminary data.</text>
</comment>
<dbReference type="PANTHER" id="PTHR46623:SF6">
    <property type="entry name" value="ALPHA_BETA-HYDROLASES SUPERFAMILY PROTEIN"/>
    <property type="match status" value="1"/>
</dbReference>
<name>A0A1X2FEI3_9MYCO</name>
<dbReference type="InterPro" id="IPR002925">
    <property type="entry name" value="Dienelactn_hydro"/>
</dbReference>
<sequence>MTDIDLASFAATRAGSPCLRGYLATPAGAGPWPGVVVLHEGFGLTEAMRWHADRLAGFGYLALAVDLYTDGPKARCMIATMRAMHRGHGRAFADIAAARDYLIGRDDCTGKTGVIGFCLGGSFALLTASNGFDAASVNYGPLPKDLDAALVGACPVVASYGAKDPTLRGAASKLDAALEKTGVVYDLKEYPAASHAFLNDVDAGPRLLQPLVRVTGMGPEPESARDAWNRIEIFFAAYLR</sequence>
<dbReference type="Gene3D" id="3.40.50.1820">
    <property type="entry name" value="alpha/beta hydrolase"/>
    <property type="match status" value="1"/>
</dbReference>
<dbReference type="EMBL" id="LQQA01000009">
    <property type="protein sequence ID" value="ORX16855.1"/>
    <property type="molecule type" value="Genomic_DNA"/>
</dbReference>
<reference evidence="2 3" key="1">
    <citation type="submission" date="2016-01" db="EMBL/GenBank/DDBJ databases">
        <title>The new phylogeny of the genus Mycobacterium.</title>
        <authorList>
            <person name="Tarcisio F."/>
            <person name="Conor M."/>
            <person name="Antonella G."/>
            <person name="Elisabetta G."/>
            <person name="Giulia F.S."/>
            <person name="Sara T."/>
            <person name="Anna F."/>
            <person name="Clotilde B."/>
            <person name="Roberto B."/>
            <person name="Veronica D.S."/>
            <person name="Fabio R."/>
            <person name="Monica P."/>
            <person name="Olivier J."/>
            <person name="Enrico T."/>
            <person name="Nicola S."/>
        </authorList>
    </citation>
    <scope>NUCLEOTIDE SEQUENCE [LARGE SCALE GENOMIC DNA]</scope>
    <source>
        <strain evidence="2 3">ATCC 700010</strain>
    </source>
</reference>
<dbReference type="OrthoDB" id="3208682at2"/>
<evidence type="ECO:0000313" key="2">
    <source>
        <dbReference type="EMBL" id="ORX16855.1"/>
    </source>
</evidence>
<proteinExistence type="predicted"/>
<dbReference type="InterPro" id="IPR029058">
    <property type="entry name" value="AB_hydrolase_fold"/>
</dbReference>
<accession>A0A1X2FEI3</accession>
<dbReference type="SUPFAM" id="SSF53474">
    <property type="entry name" value="alpha/beta-Hydrolases"/>
    <property type="match status" value="1"/>
</dbReference>
<feature type="domain" description="Dienelactone hydrolase" evidence="1">
    <location>
        <begin position="19"/>
        <end position="238"/>
    </location>
</feature>
<dbReference type="InterPro" id="IPR051049">
    <property type="entry name" value="Dienelactone_hydrolase-like"/>
</dbReference>
<dbReference type="Pfam" id="PF01738">
    <property type="entry name" value="DLH"/>
    <property type="match status" value="1"/>
</dbReference>
<organism evidence="2 3">
    <name type="scientific">Mycolicibacterium wolinskyi</name>
    <dbReference type="NCBI Taxonomy" id="59750"/>
    <lineage>
        <taxon>Bacteria</taxon>
        <taxon>Bacillati</taxon>
        <taxon>Actinomycetota</taxon>
        <taxon>Actinomycetes</taxon>
        <taxon>Mycobacteriales</taxon>
        <taxon>Mycobacteriaceae</taxon>
        <taxon>Mycolicibacterium</taxon>
    </lineage>
</organism>
<evidence type="ECO:0000313" key="3">
    <source>
        <dbReference type="Proteomes" id="UP000193964"/>
    </source>
</evidence>
<gene>
    <name evidence="2" type="ORF">AWC31_18495</name>
</gene>
<dbReference type="RefSeq" id="WP_085143655.1">
    <property type="nucleotide sequence ID" value="NZ_JACKUA010000049.1"/>
</dbReference>
<dbReference type="AlphaFoldDB" id="A0A1X2FEI3"/>
<protein>
    <submittedName>
        <fullName evidence="2">Carboxymethylenebutenolidase</fullName>
    </submittedName>
</protein>
<dbReference type="Proteomes" id="UP000193964">
    <property type="component" value="Unassembled WGS sequence"/>
</dbReference>
<dbReference type="PANTHER" id="PTHR46623">
    <property type="entry name" value="CARBOXYMETHYLENEBUTENOLIDASE-RELATED"/>
    <property type="match status" value="1"/>
</dbReference>
<evidence type="ECO:0000259" key="1">
    <source>
        <dbReference type="Pfam" id="PF01738"/>
    </source>
</evidence>